<dbReference type="Pfam" id="PF12697">
    <property type="entry name" value="Abhydrolase_6"/>
    <property type="match status" value="1"/>
</dbReference>
<dbReference type="InterPro" id="IPR029058">
    <property type="entry name" value="AB_hydrolase_fold"/>
</dbReference>
<reference evidence="2 3" key="1">
    <citation type="submission" date="2016-06" db="EMBL/GenBank/DDBJ databases">
        <authorList>
            <person name="Kjaerup R.B."/>
            <person name="Dalgaard T.S."/>
            <person name="Juul-Madsen H.R."/>
        </authorList>
    </citation>
    <scope>NUCLEOTIDE SEQUENCE [LARGE SCALE GENOMIC DNA]</scope>
    <source>
        <strain evidence="2 3">1245139.5</strain>
    </source>
</reference>
<sequence length="240" mass="25537">MSARAWDPVIPMLTPHHDVIAPTAAGHRGGPPLVGQASIRALTDETERFLDARGFDRVHIAGNSMGGWIAIELARRGRARSVCALSPAGFWTPGTADETRATRKIRRSKRLAQIAGPVAGAFLRFGVVRSQTMRDIAEHGDRLTRGQALAAMSDLLGCPCADDLLGTLESVAPLDPLPCPVTLAWAARDKIFPPGVNGVVARQRLPQATYVLLPDVGHVPMIDNPRLVADTILKVTGAAG</sequence>
<dbReference type="InterPro" id="IPR050266">
    <property type="entry name" value="AB_hydrolase_sf"/>
</dbReference>
<feature type="domain" description="AB hydrolase-1" evidence="1">
    <location>
        <begin position="2"/>
        <end position="230"/>
    </location>
</feature>
<dbReference type="GO" id="GO:0047372">
    <property type="term" value="F:monoacylglycerol lipase activity"/>
    <property type="evidence" value="ECO:0007669"/>
    <property type="project" value="TreeGrafter"/>
</dbReference>
<evidence type="ECO:0000313" key="3">
    <source>
        <dbReference type="Proteomes" id="UP000093629"/>
    </source>
</evidence>
<dbReference type="GO" id="GO:0046464">
    <property type="term" value="P:acylglycerol catabolic process"/>
    <property type="evidence" value="ECO:0007669"/>
    <property type="project" value="TreeGrafter"/>
</dbReference>
<comment type="caution">
    <text evidence="2">The sequence shown here is derived from an EMBL/GenBank/DDBJ whole genome shotgun (WGS) entry which is preliminary data.</text>
</comment>
<gene>
    <name evidence="2" type="ORF">A5636_24840</name>
</gene>
<keyword evidence="3" id="KW-1185">Reference proteome</keyword>
<dbReference type="PANTHER" id="PTHR43798:SF5">
    <property type="entry name" value="MONOACYLGLYCEROL LIPASE ABHD6"/>
    <property type="match status" value="1"/>
</dbReference>
<dbReference type="PANTHER" id="PTHR43798">
    <property type="entry name" value="MONOACYLGLYCEROL LIPASE"/>
    <property type="match status" value="1"/>
</dbReference>
<keyword evidence="2" id="KW-0378">Hydrolase</keyword>
<name>A0A1A3N4U4_MYCAS</name>
<dbReference type="GO" id="GO:0016020">
    <property type="term" value="C:membrane"/>
    <property type="evidence" value="ECO:0007669"/>
    <property type="project" value="TreeGrafter"/>
</dbReference>
<proteinExistence type="predicted"/>
<dbReference type="EMBL" id="LZLQ01000059">
    <property type="protein sequence ID" value="OBK16821.1"/>
    <property type="molecule type" value="Genomic_DNA"/>
</dbReference>
<dbReference type="AlphaFoldDB" id="A0A1A3N4U4"/>
<organism evidence="2 3">
    <name type="scientific">Mycobacterium asiaticum</name>
    <dbReference type="NCBI Taxonomy" id="1790"/>
    <lineage>
        <taxon>Bacteria</taxon>
        <taxon>Bacillati</taxon>
        <taxon>Actinomycetota</taxon>
        <taxon>Actinomycetes</taxon>
        <taxon>Mycobacteriales</taxon>
        <taxon>Mycobacteriaceae</taxon>
        <taxon>Mycobacterium</taxon>
    </lineage>
</organism>
<dbReference type="SUPFAM" id="SSF53474">
    <property type="entry name" value="alpha/beta-Hydrolases"/>
    <property type="match status" value="1"/>
</dbReference>
<dbReference type="Gene3D" id="3.40.50.1820">
    <property type="entry name" value="alpha/beta hydrolase"/>
    <property type="match status" value="1"/>
</dbReference>
<evidence type="ECO:0000259" key="1">
    <source>
        <dbReference type="Pfam" id="PF12697"/>
    </source>
</evidence>
<dbReference type="OrthoDB" id="27092at2"/>
<dbReference type="InterPro" id="IPR000073">
    <property type="entry name" value="AB_hydrolase_1"/>
</dbReference>
<dbReference type="Proteomes" id="UP000093629">
    <property type="component" value="Unassembled WGS sequence"/>
</dbReference>
<protein>
    <submittedName>
        <fullName evidence="2">Hydrolase</fullName>
    </submittedName>
</protein>
<accession>A0A1A3N4U4</accession>
<evidence type="ECO:0000313" key="2">
    <source>
        <dbReference type="EMBL" id="OBK16821.1"/>
    </source>
</evidence>